<dbReference type="GO" id="GO:0051865">
    <property type="term" value="P:protein autoubiquitination"/>
    <property type="evidence" value="ECO:0007669"/>
    <property type="project" value="TreeGrafter"/>
</dbReference>
<evidence type="ECO:0000313" key="1">
    <source>
        <dbReference type="EMBL" id="CAG8523804.1"/>
    </source>
</evidence>
<dbReference type="GO" id="GO:0000209">
    <property type="term" value="P:protein polyubiquitination"/>
    <property type="evidence" value="ECO:0007669"/>
    <property type="project" value="TreeGrafter"/>
</dbReference>
<dbReference type="GO" id="GO:0061630">
    <property type="term" value="F:ubiquitin protein ligase activity"/>
    <property type="evidence" value="ECO:0007669"/>
    <property type="project" value="TreeGrafter"/>
</dbReference>
<dbReference type="GO" id="GO:0006513">
    <property type="term" value="P:protein monoubiquitination"/>
    <property type="evidence" value="ECO:0007669"/>
    <property type="project" value="TreeGrafter"/>
</dbReference>
<dbReference type="GO" id="GO:0043161">
    <property type="term" value="P:proteasome-mediated ubiquitin-dependent protein catabolic process"/>
    <property type="evidence" value="ECO:0007669"/>
    <property type="project" value="TreeGrafter"/>
</dbReference>
<name>A0A9N9A9B0_9GLOM</name>
<dbReference type="GO" id="GO:0030332">
    <property type="term" value="F:cyclin binding"/>
    <property type="evidence" value="ECO:0007669"/>
    <property type="project" value="TreeGrafter"/>
</dbReference>
<sequence>MDHLNCPTVFAELLPNIRSLNLSIGLPSQTTSFQLGVYPLKLTFASPSFFSSLELSQTIETDVEPALTSAISSLEVKLKLRNYIRRKPFRRVSGNEVVPPLTACDLTNLRNVLCRSCGLVIVRDGALEKIMDLPSEHWAELLECWMCHQEDYKQAQVEDFNAKETVGLVGGTYILIHPKDIEDALIVEGFTNVDVEAELLAVKLNKHLITVVLEEAGRLDTIKCSFTAFLAADFLDAAKAHATYKFIIKGMISKSPYILVWLFDWDTKVMTNALEGVKSLWMFSRDITDDIDSVIPQHMKITPVMKMLYIDCTNQNDSARSLMAAWVHDKTVECLVYHDDICLQLLLLLHASNCCLAESNRVMNGFRVGFMEHNKDQE</sequence>
<comment type="caution">
    <text evidence="1">The sequence shown here is derived from an EMBL/GenBank/DDBJ whole genome shotgun (WGS) entry which is preliminary data.</text>
</comment>
<dbReference type="OrthoDB" id="66510at2759"/>
<dbReference type="Proteomes" id="UP000789572">
    <property type="component" value="Unassembled WGS sequence"/>
</dbReference>
<dbReference type="PANTHER" id="PTHR31531:SF2">
    <property type="entry name" value="E3 UBIQUITIN-PROTEIN LIGASE E3D"/>
    <property type="match status" value="1"/>
</dbReference>
<protein>
    <submittedName>
        <fullName evidence="1">8002_t:CDS:1</fullName>
    </submittedName>
</protein>
<organism evidence="1 2">
    <name type="scientific">Paraglomus occultum</name>
    <dbReference type="NCBI Taxonomy" id="144539"/>
    <lineage>
        <taxon>Eukaryota</taxon>
        <taxon>Fungi</taxon>
        <taxon>Fungi incertae sedis</taxon>
        <taxon>Mucoromycota</taxon>
        <taxon>Glomeromycotina</taxon>
        <taxon>Glomeromycetes</taxon>
        <taxon>Paraglomerales</taxon>
        <taxon>Paraglomeraceae</taxon>
        <taxon>Paraglomus</taxon>
    </lineage>
</organism>
<evidence type="ECO:0000313" key="2">
    <source>
        <dbReference type="Proteomes" id="UP000789572"/>
    </source>
</evidence>
<dbReference type="PANTHER" id="PTHR31531">
    <property type="entry name" value="E3 UBIQUITIN-PROTEIN LIGASE E3D FAMILY MEMBER"/>
    <property type="match status" value="1"/>
</dbReference>
<dbReference type="GO" id="GO:0031624">
    <property type="term" value="F:ubiquitin conjugating enzyme binding"/>
    <property type="evidence" value="ECO:0007669"/>
    <property type="project" value="TreeGrafter"/>
</dbReference>
<proteinExistence type="predicted"/>
<dbReference type="GO" id="GO:0005829">
    <property type="term" value="C:cytosol"/>
    <property type="evidence" value="ECO:0007669"/>
    <property type="project" value="TreeGrafter"/>
</dbReference>
<dbReference type="EMBL" id="CAJVPJ010000431">
    <property type="protein sequence ID" value="CAG8523804.1"/>
    <property type="molecule type" value="Genomic_DNA"/>
</dbReference>
<dbReference type="GO" id="GO:0005634">
    <property type="term" value="C:nucleus"/>
    <property type="evidence" value="ECO:0007669"/>
    <property type="project" value="TreeGrafter"/>
</dbReference>
<accession>A0A9N9A9B0</accession>
<dbReference type="GO" id="GO:0000151">
    <property type="term" value="C:ubiquitin ligase complex"/>
    <property type="evidence" value="ECO:0007669"/>
    <property type="project" value="TreeGrafter"/>
</dbReference>
<gene>
    <name evidence="1" type="ORF">POCULU_LOCUS3714</name>
</gene>
<dbReference type="Pfam" id="PF09814">
    <property type="entry name" value="HECT_2"/>
    <property type="match status" value="1"/>
</dbReference>
<keyword evidence="2" id="KW-1185">Reference proteome</keyword>
<reference evidence="1" key="1">
    <citation type="submission" date="2021-06" db="EMBL/GenBank/DDBJ databases">
        <authorList>
            <person name="Kallberg Y."/>
            <person name="Tangrot J."/>
            <person name="Rosling A."/>
        </authorList>
    </citation>
    <scope>NUCLEOTIDE SEQUENCE</scope>
    <source>
        <strain evidence="1">IA702</strain>
    </source>
</reference>
<dbReference type="AlphaFoldDB" id="A0A9N9A9B0"/>
<dbReference type="InterPro" id="IPR019193">
    <property type="entry name" value="UBQ-conj_enz_E2-bd_prot"/>
</dbReference>